<dbReference type="PROSITE" id="PS50949">
    <property type="entry name" value="HTH_GNTR"/>
    <property type="match status" value="1"/>
</dbReference>
<proteinExistence type="predicted"/>
<evidence type="ECO:0000256" key="3">
    <source>
        <dbReference type="ARBA" id="ARBA00023163"/>
    </source>
</evidence>
<feature type="domain" description="HTH gntR-type" evidence="4">
    <location>
        <begin position="9"/>
        <end position="77"/>
    </location>
</feature>
<dbReference type="InterPro" id="IPR036388">
    <property type="entry name" value="WH-like_DNA-bd_sf"/>
</dbReference>
<dbReference type="PRINTS" id="PR00035">
    <property type="entry name" value="HTHGNTR"/>
</dbReference>
<keyword evidence="1" id="KW-0805">Transcription regulation</keyword>
<dbReference type="SUPFAM" id="SSF46785">
    <property type="entry name" value="Winged helix' DNA-binding domain"/>
    <property type="match status" value="1"/>
</dbReference>
<dbReference type="InterPro" id="IPR008920">
    <property type="entry name" value="TF_FadR/GntR_C"/>
</dbReference>
<dbReference type="SMART" id="SM00345">
    <property type="entry name" value="HTH_GNTR"/>
    <property type="match status" value="1"/>
</dbReference>
<evidence type="ECO:0000313" key="6">
    <source>
        <dbReference type="Proteomes" id="UP001519342"/>
    </source>
</evidence>
<evidence type="ECO:0000256" key="2">
    <source>
        <dbReference type="ARBA" id="ARBA00023125"/>
    </source>
</evidence>
<dbReference type="SUPFAM" id="SSF48008">
    <property type="entry name" value="GntR ligand-binding domain-like"/>
    <property type="match status" value="1"/>
</dbReference>
<evidence type="ECO:0000313" key="5">
    <source>
        <dbReference type="EMBL" id="MBP1926446.1"/>
    </source>
</evidence>
<keyword evidence="6" id="KW-1185">Reference proteome</keyword>
<dbReference type="InterPro" id="IPR000524">
    <property type="entry name" value="Tscrpt_reg_HTH_GntR"/>
</dbReference>
<dbReference type="Proteomes" id="UP001519342">
    <property type="component" value="Unassembled WGS sequence"/>
</dbReference>
<protein>
    <submittedName>
        <fullName evidence="5">GntR family transcriptional repressor for pyruvate dehydrogenase complex</fullName>
    </submittedName>
</protein>
<dbReference type="InterPro" id="IPR036390">
    <property type="entry name" value="WH_DNA-bd_sf"/>
</dbReference>
<keyword evidence="2" id="KW-0238">DNA-binding</keyword>
<organism evidence="5 6">
    <name type="scientific">Sedimentibacter acidaminivorans</name>
    <dbReference type="NCBI Taxonomy" id="913099"/>
    <lineage>
        <taxon>Bacteria</taxon>
        <taxon>Bacillati</taxon>
        <taxon>Bacillota</taxon>
        <taxon>Tissierellia</taxon>
        <taxon>Sedimentibacter</taxon>
    </lineage>
</organism>
<gene>
    <name evidence="5" type="ORF">J2Z76_002311</name>
</gene>
<evidence type="ECO:0000259" key="4">
    <source>
        <dbReference type="PROSITE" id="PS50949"/>
    </source>
</evidence>
<name>A0ABS4GFH4_9FIRM</name>
<comment type="caution">
    <text evidence="5">The sequence shown here is derived from an EMBL/GenBank/DDBJ whole genome shotgun (WGS) entry which is preliminary data.</text>
</comment>
<dbReference type="SMART" id="SM00895">
    <property type="entry name" value="FCD"/>
    <property type="match status" value="1"/>
</dbReference>
<dbReference type="InterPro" id="IPR011711">
    <property type="entry name" value="GntR_C"/>
</dbReference>
<dbReference type="Gene3D" id="1.20.120.530">
    <property type="entry name" value="GntR ligand-binding domain-like"/>
    <property type="match status" value="1"/>
</dbReference>
<dbReference type="PANTHER" id="PTHR43537">
    <property type="entry name" value="TRANSCRIPTIONAL REGULATOR, GNTR FAMILY"/>
    <property type="match status" value="1"/>
</dbReference>
<keyword evidence="3" id="KW-0804">Transcription</keyword>
<keyword evidence="5" id="KW-0670">Pyruvate</keyword>
<dbReference type="CDD" id="cd07377">
    <property type="entry name" value="WHTH_GntR"/>
    <property type="match status" value="1"/>
</dbReference>
<dbReference type="EMBL" id="JAGGKS010000006">
    <property type="protein sequence ID" value="MBP1926446.1"/>
    <property type="molecule type" value="Genomic_DNA"/>
</dbReference>
<evidence type="ECO:0000256" key="1">
    <source>
        <dbReference type="ARBA" id="ARBA00023015"/>
    </source>
</evidence>
<dbReference type="RefSeq" id="WP_209512177.1">
    <property type="nucleotide sequence ID" value="NZ_JAGGKS010000006.1"/>
</dbReference>
<dbReference type="Gene3D" id="1.10.10.10">
    <property type="entry name" value="Winged helix-like DNA-binding domain superfamily/Winged helix DNA-binding domain"/>
    <property type="match status" value="1"/>
</dbReference>
<sequence>MAINQVKKSCVSEQVFEQLKQQLLNNEWKQGEKIPSENYLADAFGVSRVTVRQAIQKLTILGLLETKVGEGSFVKKAEAGIYMNTIIPMAYLGEDSLEEVLEFRTTIEGVVAELATGKITDDDILKLENCYKEMELYKDNLEMFSKADFEFHLIIANATKNSLFIQIFNIIYDVLYNAMKKVVFKKGNSAGLYFHKLLLDSIKQRDSKKVRQIMDEHMLDNKIILEKYCH</sequence>
<dbReference type="Pfam" id="PF07729">
    <property type="entry name" value="FCD"/>
    <property type="match status" value="1"/>
</dbReference>
<dbReference type="PANTHER" id="PTHR43537:SF5">
    <property type="entry name" value="UXU OPERON TRANSCRIPTIONAL REGULATOR"/>
    <property type="match status" value="1"/>
</dbReference>
<dbReference type="Pfam" id="PF00392">
    <property type="entry name" value="GntR"/>
    <property type="match status" value="1"/>
</dbReference>
<reference evidence="5 6" key="1">
    <citation type="submission" date="2021-03" db="EMBL/GenBank/DDBJ databases">
        <title>Genomic Encyclopedia of Type Strains, Phase IV (KMG-IV): sequencing the most valuable type-strain genomes for metagenomic binning, comparative biology and taxonomic classification.</title>
        <authorList>
            <person name="Goeker M."/>
        </authorList>
    </citation>
    <scope>NUCLEOTIDE SEQUENCE [LARGE SCALE GENOMIC DNA]</scope>
    <source>
        <strain evidence="5 6">DSM 24004</strain>
    </source>
</reference>
<accession>A0ABS4GFH4</accession>